<dbReference type="GO" id="GO:0006310">
    <property type="term" value="P:DNA recombination"/>
    <property type="evidence" value="ECO:0007669"/>
    <property type="project" value="UniProtKB-KW"/>
</dbReference>
<evidence type="ECO:0000256" key="2">
    <source>
        <dbReference type="ARBA" id="ARBA00022908"/>
    </source>
</evidence>
<keyword evidence="4" id="KW-0233">DNA recombination</keyword>
<sequence>MTALSLRQIAEQALGDIAGARLARTDFGAERETIWSRDLPGFGIRKYASGRQIYVVQARMGGRARTVTLCNTALISQGAALDVARRILLRAQVGEDPAEARRRTRTTPPFDRFLSLFWQRMAPKWKASTLVAHDKYRAHHLDGAFGRKGVDTITQADVARWFAQTAKRGGQGGANRSMAIMKAAFNKAEQWGLRPPNSNPCAGIKLYPQMRFARFLRQEELARLGAALRSEAADRPLHVAAIALLLLTGCRSSEISGLLWSEVVGRRLKLSDSKTGPRTVWLGEDAVRLLEAIPASGNNAIFWNACSGKPINLASFWRDFRRRHGFEGLRIHDLRHSFASHGAAMSETLPMIGKLLGHMNIQSTARYTHLDDRDLQQAAARVGDLIETLCSPRPGASKPLATMEACRGL</sequence>
<evidence type="ECO:0000256" key="3">
    <source>
        <dbReference type="ARBA" id="ARBA00023125"/>
    </source>
</evidence>
<protein>
    <submittedName>
        <fullName evidence="6">Integrase</fullName>
    </submittedName>
</protein>
<dbReference type="Gene3D" id="3.30.160.390">
    <property type="entry name" value="Integrase, DNA-binding domain"/>
    <property type="match status" value="1"/>
</dbReference>
<evidence type="ECO:0000313" key="7">
    <source>
        <dbReference type="Proteomes" id="UP000219422"/>
    </source>
</evidence>
<dbReference type="Pfam" id="PF00589">
    <property type="entry name" value="Phage_integrase"/>
    <property type="match status" value="1"/>
</dbReference>
<feature type="domain" description="Tyr recombinase" evidence="5">
    <location>
        <begin position="211"/>
        <end position="380"/>
    </location>
</feature>
<dbReference type="InterPro" id="IPR038488">
    <property type="entry name" value="Integrase_DNA-bd_sf"/>
</dbReference>
<name>A0A291N072_SPHYA</name>
<dbReference type="InterPro" id="IPR011010">
    <property type="entry name" value="DNA_brk_join_enz"/>
</dbReference>
<dbReference type="AlphaFoldDB" id="A0A291N072"/>
<dbReference type="InterPro" id="IPR013762">
    <property type="entry name" value="Integrase-like_cat_sf"/>
</dbReference>
<evidence type="ECO:0000259" key="5">
    <source>
        <dbReference type="PROSITE" id="PS51898"/>
    </source>
</evidence>
<reference evidence="6 7" key="1">
    <citation type="submission" date="2017-10" db="EMBL/GenBank/DDBJ databases">
        <title>Sphingobium yanoikuyae S72.</title>
        <authorList>
            <person name="Sanchez E."/>
            <person name="Bustos P."/>
            <person name="Mendoza P."/>
            <person name="Guo X."/>
            <person name="Mendoza A."/>
        </authorList>
    </citation>
    <scope>NUCLEOTIDE SEQUENCE [LARGE SCALE GENOMIC DNA]</scope>
    <source>
        <strain evidence="6 7">S72</strain>
    </source>
</reference>
<dbReference type="PROSITE" id="PS51898">
    <property type="entry name" value="TYR_RECOMBINASE"/>
    <property type="match status" value="1"/>
</dbReference>
<dbReference type="Gene3D" id="1.10.150.130">
    <property type="match status" value="1"/>
</dbReference>
<evidence type="ECO:0000256" key="4">
    <source>
        <dbReference type="ARBA" id="ARBA00023172"/>
    </source>
</evidence>
<dbReference type="KEGG" id="sya:A6768_11775"/>
<dbReference type="GO" id="GO:0015074">
    <property type="term" value="P:DNA integration"/>
    <property type="evidence" value="ECO:0007669"/>
    <property type="project" value="UniProtKB-KW"/>
</dbReference>
<evidence type="ECO:0000313" key="6">
    <source>
        <dbReference type="EMBL" id="ATI80605.1"/>
    </source>
</evidence>
<proteinExistence type="inferred from homology"/>
<keyword evidence="3" id="KW-0238">DNA-binding</keyword>
<organism evidence="6 7">
    <name type="scientific">Sphingobium yanoikuyae</name>
    <name type="common">Sphingomonas yanoikuyae</name>
    <dbReference type="NCBI Taxonomy" id="13690"/>
    <lineage>
        <taxon>Bacteria</taxon>
        <taxon>Pseudomonadati</taxon>
        <taxon>Pseudomonadota</taxon>
        <taxon>Alphaproteobacteria</taxon>
        <taxon>Sphingomonadales</taxon>
        <taxon>Sphingomonadaceae</taxon>
        <taxon>Sphingobium</taxon>
    </lineage>
</organism>
<accession>A0A291N072</accession>
<dbReference type="RefSeq" id="WP_097383730.1">
    <property type="nucleotide sequence ID" value="NZ_CP023741.1"/>
</dbReference>
<keyword evidence="2" id="KW-0229">DNA integration</keyword>
<dbReference type="EMBL" id="CP023741">
    <property type="protein sequence ID" value="ATI80605.1"/>
    <property type="molecule type" value="Genomic_DNA"/>
</dbReference>
<dbReference type="InterPro" id="IPR050090">
    <property type="entry name" value="Tyrosine_recombinase_XerCD"/>
</dbReference>
<dbReference type="GO" id="GO:0003677">
    <property type="term" value="F:DNA binding"/>
    <property type="evidence" value="ECO:0007669"/>
    <property type="project" value="UniProtKB-KW"/>
</dbReference>
<dbReference type="Proteomes" id="UP000219422">
    <property type="component" value="Chromosome"/>
</dbReference>
<dbReference type="InterPro" id="IPR010998">
    <property type="entry name" value="Integrase_recombinase_N"/>
</dbReference>
<comment type="similarity">
    <text evidence="1">Belongs to the 'phage' integrase family.</text>
</comment>
<dbReference type="GeneID" id="57777512"/>
<dbReference type="InterPro" id="IPR002104">
    <property type="entry name" value="Integrase_catalytic"/>
</dbReference>
<dbReference type="Gene3D" id="1.10.443.10">
    <property type="entry name" value="Intergrase catalytic core"/>
    <property type="match status" value="1"/>
</dbReference>
<dbReference type="PANTHER" id="PTHR30349:SF64">
    <property type="entry name" value="PROPHAGE INTEGRASE INTD-RELATED"/>
    <property type="match status" value="1"/>
</dbReference>
<evidence type="ECO:0000256" key="1">
    <source>
        <dbReference type="ARBA" id="ARBA00008857"/>
    </source>
</evidence>
<dbReference type="CDD" id="cd00796">
    <property type="entry name" value="INT_Rci_Hp1_C"/>
    <property type="match status" value="1"/>
</dbReference>
<dbReference type="SUPFAM" id="SSF56349">
    <property type="entry name" value="DNA breaking-rejoining enzymes"/>
    <property type="match status" value="1"/>
</dbReference>
<gene>
    <name evidence="6" type="ORF">A6768_11775</name>
</gene>
<dbReference type="PANTHER" id="PTHR30349">
    <property type="entry name" value="PHAGE INTEGRASE-RELATED"/>
    <property type="match status" value="1"/>
</dbReference>